<organism evidence="3 4">
    <name type="scientific">Ornithinibacillus hominis</name>
    <dbReference type="NCBI Taxonomy" id="2763055"/>
    <lineage>
        <taxon>Bacteria</taxon>
        <taxon>Bacillati</taxon>
        <taxon>Bacillota</taxon>
        <taxon>Bacilli</taxon>
        <taxon>Bacillales</taxon>
        <taxon>Bacillaceae</taxon>
        <taxon>Ornithinibacillus</taxon>
    </lineage>
</organism>
<proteinExistence type="predicted"/>
<dbReference type="RefSeq" id="WP_186871169.1">
    <property type="nucleotide sequence ID" value="NZ_JACOOL010000016.1"/>
</dbReference>
<sequence length="321" mass="35317">MKRSKNRIKIIGSGFIVLGIFLAAIGLIAGTKFAIIHTSDGFKAIGESDRIKEEFSLNEFKHINIDLTDADVEVIPSNEYKLEIERMEITEIAHTVENDVLSISDTSKSWFRFSMNLGVFIDKTTVKLYIPEDAELVDAKLSSDFGSIQIEGIAADQWNIQSTDGDVVIRDIQSNSVIVENKFGDLTASNVNTQELKVEMSDGTADLESIDAMNTSLNNLYGDTYYKNFTSRGAILESLDGDIGIHGVLLGETIIESKFGSVNLQLENKESELSYTIESTFGEVSVNDSEFNSKASQSVEADNKMEISSTDGDIDVIFKGN</sequence>
<gene>
    <name evidence="3" type="ORF">H8S33_16935</name>
</gene>
<keyword evidence="4" id="KW-1185">Reference proteome</keyword>
<accession>A0A923L8E0</accession>
<dbReference type="Pfam" id="PF13349">
    <property type="entry name" value="DUF4097"/>
    <property type="match status" value="1"/>
</dbReference>
<keyword evidence="1" id="KW-1133">Transmembrane helix</keyword>
<dbReference type="AlphaFoldDB" id="A0A923L8E0"/>
<dbReference type="Proteomes" id="UP000637359">
    <property type="component" value="Unassembled WGS sequence"/>
</dbReference>
<dbReference type="InterPro" id="IPR025164">
    <property type="entry name" value="Toastrack_DUF4097"/>
</dbReference>
<dbReference type="EMBL" id="JACOOL010000016">
    <property type="protein sequence ID" value="MBC5638463.1"/>
    <property type="molecule type" value="Genomic_DNA"/>
</dbReference>
<feature type="transmembrane region" description="Helical" evidence="1">
    <location>
        <begin position="12"/>
        <end position="35"/>
    </location>
</feature>
<evidence type="ECO:0000256" key="1">
    <source>
        <dbReference type="SAM" id="Phobius"/>
    </source>
</evidence>
<evidence type="ECO:0000259" key="2">
    <source>
        <dbReference type="Pfam" id="PF13349"/>
    </source>
</evidence>
<keyword evidence="1" id="KW-0472">Membrane</keyword>
<comment type="caution">
    <text evidence="3">The sequence shown here is derived from an EMBL/GenBank/DDBJ whole genome shotgun (WGS) entry which is preliminary data.</text>
</comment>
<name>A0A923L8E0_9BACI</name>
<keyword evidence="1" id="KW-0812">Transmembrane</keyword>
<feature type="domain" description="DUF4097" evidence="2">
    <location>
        <begin position="61"/>
        <end position="316"/>
    </location>
</feature>
<reference evidence="3" key="1">
    <citation type="submission" date="2020-08" db="EMBL/GenBank/DDBJ databases">
        <title>Genome public.</title>
        <authorList>
            <person name="Liu C."/>
            <person name="Sun Q."/>
        </authorList>
    </citation>
    <scope>NUCLEOTIDE SEQUENCE</scope>
    <source>
        <strain evidence="3">BX22</strain>
    </source>
</reference>
<evidence type="ECO:0000313" key="4">
    <source>
        <dbReference type="Proteomes" id="UP000637359"/>
    </source>
</evidence>
<protein>
    <submittedName>
        <fullName evidence="3">DUF4097 family beta strand repeat protein</fullName>
    </submittedName>
</protein>
<evidence type="ECO:0000313" key="3">
    <source>
        <dbReference type="EMBL" id="MBC5638463.1"/>
    </source>
</evidence>